<dbReference type="WBParaSite" id="PSAMB.scaffold11527size3290.g34229.t1">
    <property type="protein sequence ID" value="PSAMB.scaffold11527size3290.g34229.t1"/>
    <property type="gene ID" value="PSAMB.scaffold11527size3290.g34229"/>
</dbReference>
<dbReference type="Proteomes" id="UP000887566">
    <property type="component" value="Unplaced"/>
</dbReference>
<organism evidence="2 3">
    <name type="scientific">Plectus sambesii</name>
    <dbReference type="NCBI Taxonomy" id="2011161"/>
    <lineage>
        <taxon>Eukaryota</taxon>
        <taxon>Metazoa</taxon>
        <taxon>Ecdysozoa</taxon>
        <taxon>Nematoda</taxon>
        <taxon>Chromadorea</taxon>
        <taxon>Plectida</taxon>
        <taxon>Plectina</taxon>
        <taxon>Plectoidea</taxon>
        <taxon>Plectidae</taxon>
        <taxon>Plectus</taxon>
    </lineage>
</organism>
<accession>A0A914UP88</accession>
<dbReference type="InterPro" id="IPR012338">
    <property type="entry name" value="Beta-lactam/transpept-like"/>
</dbReference>
<evidence type="ECO:0000313" key="3">
    <source>
        <dbReference type="WBParaSite" id="PSAMB.scaffold11527size3290.g34229.t1"/>
    </source>
</evidence>
<sequence length="104" mass="11429">MFTAGWVSNTGWGFRFTKNPRGGWLFGHEGYGGQYVKGDPDTGLAFAYLTNSLKTSSSDEGVRAFQNLQTALYQSFYSANTTDASRINTTGTLTFTTSQPFVEK</sequence>
<evidence type="ECO:0000259" key="1">
    <source>
        <dbReference type="Pfam" id="PF00144"/>
    </source>
</evidence>
<dbReference type="AlphaFoldDB" id="A0A914UP88"/>
<name>A0A914UP88_9BILA</name>
<keyword evidence="2" id="KW-1185">Reference proteome</keyword>
<dbReference type="SUPFAM" id="SSF56601">
    <property type="entry name" value="beta-lactamase/transpeptidase-like"/>
    <property type="match status" value="1"/>
</dbReference>
<feature type="domain" description="Beta-lactamase-related" evidence="1">
    <location>
        <begin position="4"/>
        <end position="64"/>
    </location>
</feature>
<dbReference type="PANTHER" id="PTHR43319">
    <property type="entry name" value="BETA-LACTAMASE-RELATED"/>
    <property type="match status" value="1"/>
</dbReference>
<protein>
    <submittedName>
        <fullName evidence="3">Beta-lactamase-related domain-containing protein</fullName>
    </submittedName>
</protein>
<evidence type="ECO:0000313" key="2">
    <source>
        <dbReference type="Proteomes" id="UP000887566"/>
    </source>
</evidence>
<proteinExistence type="predicted"/>
<dbReference type="InterPro" id="IPR001466">
    <property type="entry name" value="Beta-lactam-related"/>
</dbReference>
<dbReference type="InterPro" id="IPR052907">
    <property type="entry name" value="Beta-lactamase/esterase"/>
</dbReference>
<dbReference type="PANTHER" id="PTHR43319:SF3">
    <property type="entry name" value="BETA-LACTAMASE-RELATED DOMAIN-CONTAINING PROTEIN"/>
    <property type="match status" value="1"/>
</dbReference>
<reference evidence="3" key="1">
    <citation type="submission" date="2022-11" db="UniProtKB">
        <authorList>
            <consortium name="WormBaseParasite"/>
        </authorList>
    </citation>
    <scope>IDENTIFICATION</scope>
</reference>
<dbReference type="Gene3D" id="3.40.710.10">
    <property type="entry name" value="DD-peptidase/beta-lactamase superfamily"/>
    <property type="match status" value="1"/>
</dbReference>
<dbReference type="Pfam" id="PF00144">
    <property type="entry name" value="Beta-lactamase"/>
    <property type="match status" value="1"/>
</dbReference>